<keyword evidence="2" id="KW-1185">Reference proteome</keyword>
<dbReference type="Proteomes" id="UP000094565">
    <property type="component" value="Chromosome 4"/>
</dbReference>
<dbReference type="SUPFAM" id="SSF82199">
    <property type="entry name" value="SET domain"/>
    <property type="match status" value="1"/>
</dbReference>
<protein>
    <submittedName>
        <fullName evidence="1">BA75_04629T0</fullName>
    </submittedName>
</protein>
<evidence type="ECO:0000313" key="2">
    <source>
        <dbReference type="Proteomes" id="UP000094565"/>
    </source>
</evidence>
<dbReference type="OrthoDB" id="42889at2759"/>
<organism evidence="1 2">
    <name type="scientific">Komagataella pastoris</name>
    <name type="common">Yeast</name>
    <name type="synonym">Pichia pastoris</name>
    <dbReference type="NCBI Taxonomy" id="4922"/>
    <lineage>
        <taxon>Eukaryota</taxon>
        <taxon>Fungi</taxon>
        <taxon>Dikarya</taxon>
        <taxon>Ascomycota</taxon>
        <taxon>Saccharomycotina</taxon>
        <taxon>Pichiomycetes</taxon>
        <taxon>Pichiales</taxon>
        <taxon>Pichiaceae</taxon>
        <taxon>Komagataella</taxon>
    </lineage>
</organism>
<sequence length="645" mass="73599">MLCMNKLFLSRTAEATSQSFSSYLNIVAMDQRIKDLIEWTKAGGAHFPDCLEFRHTDTEGFGAYKVKQADASESTITLPLSLAILPETSLSEFGLTYEDLQSKNIHPNSLMKLFLCKQRSLGDDSPLKVYMKSLPSGEDVGVPYYWTLGEQELLKGTNLHAAMKLKLASIIDEWFAVVSELPESHRPSSFFQDVNLYHAFKSGAVSDSVLHKTTVTGQLDKSFTSFTNYLWAHVILTSRSFPYDLVNKNNPVDGLVMVLPLLDLFNHEPARKVSWDVDSEHKKFSFTNDDFSELPIGAQINNNYGPKGNEELLLNYGFCIEDSKTDVVALRIRLPLDNLGKIEQFGVKLHTKEEFTTFAFDTKYKFKEGDHRYEEFREGVTFLCNWSNLIPKDLLSLFCYLVKNNSEFDVTNVDQISLRMKLEGLTQLRNALEAKRQVLQNTSLPQSAPLPESTDQKVIARSIRNFNNARIYRHTQEKLYVAMIAELKHIEKGLLKGYRSKVISLKSIWKKDATFTNSLLLSLGFDSLEKVEASNFQDTVILLWIMRALNRENYDKEELECLPEWLHNLKTKFPLSTIKVETEPYKPLYEQLFPPLADRIPEVYAKGDWSLEFMAYAGVILSYISYTRGAKQECILVEPTNGATL</sequence>
<dbReference type="EMBL" id="CP014587">
    <property type="protein sequence ID" value="ANZ77791.1"/>
    <property type="molecule type" value="Genomic_DNA"/>
</dbReference>
<reference evidence="1 2" key="1">
    <citation type="submission" date="2016-02" db="EMBL/GenBank/DDBJ databases">
        <title>Comparative genomic and transcriptomic foundation for Pichia pastoris.</title>
        <authorList>
            <person name="Love K.R."/>
            <person name="Shah K.A."/>
            <person name="Whittaker C.A."/>
            <person name="Wu J."/>
            <person name="Bartlett M.C."/>
            <person name="Ma D."/>
            <person name="Leeson R.L."/>
            <person name="Priest M."/>
            <person name="Young S.K."/>
            <person name="Love J.C."/>
        </authorList>
    </citation>
    <scope>NUCLEOTIDE SEQUENCE [LARGE SCALE GENOMIC DNA]</scope>
    <source>
        <strain evidence="1 2">ATCC 28485</strain>
    </source>
</reference>
<dbReference type="PANTHER" id="PTHR13271:SF147">
    <property type="entry name" value="PROTEIN-LYSINE N-METHYLTRANSFERASE EFM1-RELATED"/>
    <property type="match status" value="1"/>
</dbReference>
<dbReference type="GO" id="GO:0005634">
    <property type="term" value="C:nucleus"/>
    <property type="evidence" value="ECO:0007669"/>
    <property type="project" value="TreeGrafter"/>
</dbReference>
<proteinExistence type="predicted"/>
<gene>
    <name evidence="1" type="primary">RKM1</name>
    <name evidence="1" type="ORF">ATY40_BA7504629</name>
</gene>
<dbReference type="Gene3D" id="3.90.1410.10">
    <property type="entry name" value="set domain protein methyltransferase, domain 1"/>
    <property type="match status" value="1"/>
</dbReference>
<dbReference type="PANTHER" id="PTHR13271">
    <property type="entry name" value="UNCHARACTERIZED PUTATIVE METHYLTRANSFERASE"/>
    <property type="match status" value="1"/>
</dbReference>
<dbReference type="InterPro" id="IPR050600">
    <property type="entry name" value="SETD3_SETD6_MTase"/>
</dbReference>
<dbReference type="GO" id="GO:0016279">
    <property type="term" value="F:protein-lysine N-methyltransferase activity"/>
    <property type="evidence" value="ECO:0007669"/>
    <property type="project" value="TreeGrafter"/>
</dbReference>
<name>A0A1B2JIQ1_PICPA</name>
<dbReference type="InterPro" id="IPR046341">
    <property type="entry name" value="SET_dom_sf"/>
</dbReference>
<accession>A0A1B2JIQ1</accession>
<dbReference type="AlphaFoldDB" id="A0A1B2JIQ1"/>
<evidence type="ECO:0000313" key="1">
    <source>
        <dbReference type="EMBL" id="ANZ77791.1"/>
    </source>
</evidence>